<proteinExistence type="predicted"/>
<evidence type="ECO:0000313" key="3">
    <source>
        <dbReference type="EMBL" id="BBD21439.1"/>
    </source>
</evidence>
<keyword evidence="1 3" id="KW-0689">Ribosomal protein</keyword>
<dbReference type="GO" id="GO:0003735">
    <property type="term" value="F:structural constituent of ribosome"/>
    <property type="evidence" value="ECO:0007669"/>
    <property type="project" value="InterPro"/>
</dbReference>
<dbReference type="EMBL" id="AB665055">
    <property type="protein sequence ID" value="BBD21439.1"/>
    <property type="molecule type" value="Genomic_DNA"/>
</dbReference>
<keyword evidence="2" id="KW-0687">Ribonucleoprotein</keyword>
<dbReference type="GO" id="GO:0006412">
    <property type="term" value="P:translation"/>
    <property type="evidence" value="ECO:0007669"/>
    <property type="project" value="InterPro"/>
</dbReference>
<accession>A0A455R067</accession>
<dbReference type="AlphaFoldDB" id="A0A455R067"/>
<reference evidence="3" key="1">
    <citation type="submission" date="2011-08" db="EMBL/GenBank/DDBJ databases">
        <title>Complete nucleotide sequence of the plastid genome from the apicomplexan parasite Babesia rodhaini.</title>
        <authorList>
            <person name="Hikosaka K."/>
            <person name="Arisue N."/>
            <person name="Tsuji N."/>
            <person name="Horii T."/>
            <person name="Kita K."/>
            <person name="Tanabe K."/>
        </authorList>
    </citation>
    <scope>NUCLEOTIDE SEQUENCE</scope>
    <source>
        <strain evidence="3">Australian</strain>
    </source>
</reference>
<protein>
    <submittedName>
        <fullName evidence="3">Ribosomal protein S11</fullName>
    </submittedName>
</protein>
<dbReference type="GO" id="GO:0005840">
    <property type="term" value="C:ribosome"/>
    <property type="evidence" value="ECO:0007669"/>
    <property type="project" value="UniProtKB-KW"/>
</dbReference>
<sequence length="142" mass="17189">MIKKKNYKYYDSYIISNILFEKRNIFITVYKVSYNKKENNYKNFLKVLYSSSCGYNSKLFKNSNKMSDNSVKLLFFKFIFFLIKNNIFLTDLIMSGKNYYSDIILACLFKIKIINNNLKINCINNYYKIPYNGCRLKKYRYI</sequence>
<evidence type="ECO:0000256" key="2">
    <source>
        <dbReference type="ARBA" id="ARBA00023274"/>
    </source>
</evidence>
<gene>
    <name evidence="3" type="primary">rps11</name>
</gene>
<organism evidence="3">
    <name type="scientific">Babesia rodhaini</name>
    <dbReference type="NCBI Taxonomy" id="5870"/>
    <lineage>
        <taxon>Eukaryota</taxon>
        <taxon>Sar</taxon>
        <taxon>Alveolata</taxon>
        <taxon>Apicomplexa</taxon>
        <taxon>Aconoidasida</taxon>
        <taxon>Piroplasmida</taxon>
        <taxon>Babesiidae</taxon>
        <taxon>Babesia</taxon>
    </lineage>
</organism>
<name>A0A455R067_BABRO</name>
<evidence type="ECO:0000256" key="1">
    <source>
        <dbReference type="ARBA" id="ARBA00022980"/>
    </source>
</evidence>
<dbReference type="GO" id="GO:1990904">
    <property type="term" value="C:ribonucleoprotein complex"/>
    <property type="evidence" value="ECO:0007669"/>
    <property type="project" value="UniProtKB-KW"/>
</dbReference>
<dbReference type="InterPro" id="IPR036967">
    <property type="entry name" value="Ribosomal_uS11_sf"/>
</dbReference>
<dbReference type="SUPFAM" id="SSF53137">
    <property type="entry name" value="Translational machinery components"/>
    <property type="match status" value="1"/>
</dbReference>
<dbReference type="Gene3D" id="3.30.420.80">
    <property type="entry name" value="Ribosomal protein S11"/>
    <property type="match status" value="1"/>
</dbReference>